<accession>A0AAW7XDP0</accession>
<keyword evidence="1" id="KW-0378">Hydrolase</keyword>
<dbReference type="InterPro" id="IPR051913">
    <property type="entry name" value="GH2_Domain-Containing"/>
</dbReference>
<dbReference type="Gene3D" id="2.60.40.10">
    <property type="entry name" value="Immunoglobulins"/>
    <property type="match status" value="1"/>
</dbReference>
<feature type="non-terminal residue" evidence="1">
    <location>
        <position position="113"/>
    </location>
</feature>
<dbReference type="AlphaFoldDB" id="A0AAW7XDP0"/>
<dbReference type="InterPro" id="IPR013783">
    <property type="entry name" value="Ig-like_fold"/>
</dbReference>
<feature type="non-terminal residue" evidence="1">
    <location>
        <position position="1"/>
    </location>
</feature>
<dbReference type="Gene3D" id="2.60.120.260">
    <property type="entry name" value="Galactose-binding domain-like"/>
    <property type="match status" value="1"/>
</dbReference>
<dbReference type="GO" id="GO:0016787">
    <property type="term" value="F:hydrolase activity"/>
    <property type="evidence" value="ECO:0007669"/>
    <property type="project" value="UniProtKB-KW"/>
</dbReference>
<dbReference type="InterPro" id="IPR008979">
    <property type="entry name" value="Galactose-bd-like_sf"/>
</dbReference>
<dbReference type="SUPFAM" id="SSF49785">
    <property type="entry name" value="Galactose-binding domain-like"/>
    <property type="match status" value="1"/>
</dbReference>
<dbReference type="PANTHER" id="PTHR42732">
    <property type="entry name" value="BETA-GALACTOSIDASE"/>
    <property type="match status" value="1"/>
</dbReference>
<evidence type="ECO:0000313" key="1">
    <source>
        <dbReference type="EMBL" id="MDO6424972.1"/>
    </source>
</evidence>
<gene>
    <name evidence="1" type="ORF">Q4521_20990</name>
</gene>
<reference evidence="1" key="1">
    <citation type="submission" date="2023-07" db="EMBL/GenBank/DDBJ databases">
        <title>Genome content predicts the carbon catabolic preferences of heterotrophic bacteria.</title>
        <authorList>
            <person name="Gralka M."/>
        </authorList>
    </citation>
    <scope>NUCLEOTIDE SEQUENCE</scope>
    <source>
        <strain evidence="1">I3M17_2</strain>
    </source>
</reference>
<proteinExistence type="predicted"/>
<protein>
    <submittedName>
        <fullName evidence="1">Glycoside hydrolase family 2</fullName>
    </submittedName>
</protein>
<name>A0AAW7XDP0_9GAMM</name>
<dbReference type="Proteomes" id="UP001169760">
    <property type="component" value="Unassembled WGS sequence"/>
</dbReference>
<dbReference type="EMBL" id="JAUOPB010000087">
    <property type="protein sequence ID" value="MDO6424972.1"/>
    <property type="molecule type" value="Genomic_DNA"/>
</dbReference>
<organism evidence="1 2">
    <name type="scientific">Saccharophagus degradans</name>
    <dbReference type="NCBI Taxonomy" id="86304"/>
    <lineage>
        <taxon>Bacteria</taxon>
        <taxon>Pseudomonadati</taxon>
        <taxon>Pseudomonadota</taxon>
        <taxon>Gammaproteobacteria</taxon>
        <taxon>Cellvibrionales</taxon>
        <taxon>Cellvibrionaceae</taxon>
        <taxon>Saccharophagus</taxon>
    </lineage>
</organism>
<evidence type="ECO:0000313" key="2">
    <source>
        <dbReference type="Proteomes" id="UP001169760"/>
    </source>
</evidence>
<dbReference type="PANTHER" id="PTHR42732:SF1">
    <property type="entry name" value="BETA-MANNOSIDASE"/>
    <property type="match status" value="1"/>
</dbReference>
<comment type="caution">
    <text evidence="1">The sequence shown here is derived from an EMBL/GenBank/DDBJ whole genome shotgun (WGS) entry which is preliminary data.</text>
</comment>
<sequence length="113" mass="12631">VGERPFGYISFHFDITQFLKPGDNSIAVRLENYNSQSRWYPGAGLYRKVSVIKTNNTHVKTWGTFVTTPVVSKRKAIANLRVEVLGNGTYTVKNEIVNTKGKVVAAKSQEITI</sequence>